<evidence type="ECO:0000256" key="10">
    <source>
        <dbReference type="ARBA" id="ARBA00023077"/>
    </source>
</evidence>
<organism evidence="20 21">
    <name type="scientific">Thauera linaloolentis (strain DSM 12138 / JCM 21573 / CCUG 41526 / CIP 105981 / IAM 15112 / NBRC 102519 / 47Lol)</name>
    <dbReference type="NCBI Taxonomy" id="1123367"/>
    <lineage>
        <taxon>Bacteria</taxon>
        <taxon>Pseudomonadati</taxon>
        <taxon>Pseudomonadota</taxon>
        <taxon>Betaproteobacteria</taxon>
        <taxon>Rhodocyclales</taxon>
        <taxon>Zoogloeaceae</taxon>
        <taxon>Thauera</taxon>
    </lineage>
</organism>
<dbReference type="InterPro" id="IPR011662">
    <property type="entry name" value="Secretin/TonB_short_N"/>
</dbReference>
<dbReference type="InterPro" id="IPR012910">
    <property type="entry name" value="Plug_dom"/>
</dbReference>
<dbReference type="CDD" id="cd01347">
    <property type="entry name" value="ligand_gated_channel"/>
    <property type="match status" value="1"/>
</dbReference>
<dbReference type="PANTHER" id="PTHR32552:SF74">
    <property type="entry name" value="HYDROXAMATE SIDEROPHORE RECEPTOR FHUE"/>
    <property type="match status" value="1"/>
</dbReference>
<evidence type="ECO:0000256" key="6">
    <source>
        <dbReference type="ARBA" id="ARBA00022692"/>
    </source>
</evidence>
<dbReference type="eggNOG" id="COG4773">
    <property type="taxonomic scope" value="Bacteria"/>
</dbReference>
<dbReference type="SUPFAM" id="SSF56935">
    <property type="entry name" value="Porins"/>
    <property type="match status" value="1"/>
</dbReference>
<keyword evidence="6 14" id="KW-0812">Transmembrane</keyword>
<evidence type="ECO:0000256" key="11">
    <source>
        <dbReference type="ARBA" id="ARBA00023136"/>
    </source>
</evidence>
<keyword evidence="9" id="KW-0406">Ion transport</keyword>
<evidence type="ECO:0000256" key="3">
    <source>
        <dbReference type="ARBA" id="ARBA00022448"/>
    </source>
</evidence>
<dbReference type="Gene3D" id="2.170.130.10">
    <property type="entry name" value="TonB-dependent receptor, plug domain"/>
    <property type="match status" value="1"/>
</dbReference>
<accession>N6YB66</accession>
<evidence type="ECO:0000256" key="8">
    <source>
        <dbReference type="ARBA" id="ARBA00023004"/>
    </source>
</evidence>
<dbReference type="PROSITE" id="PS01156">
    <property type="entry name" value="TONB_DEPENDENT_REC_2"/>
    <property type="match status" value="1"/>
</dbReference>
<dbReference type="Gene3D" id="3.55.50.30">
    <property type="match status" value="1"/>
</dbReference>
<dbReference type="GO" id="GO:0009279">
    <property type="term" value="C:cell outer membrane"/>
    <property type="evidence" value="ECO:0007669"/>
    <property type="project" value="UniProtKB-SubCell"/>
</dbReference>
<dbReference type="InterPro" id="IPR000531">
    <property type="entry name" value="Beta-barrel_TonB"/>
</dbReference>
<dbReference type="OrthoDB" id="8732650at2"/>
<dbReference type="FunFam" id="2.170.130.10:FF:000010">
    <property type="entry name" value="Ferripyoverdine receptor"/>
    <property type="match status" value="1"/>
</dbReference>
<gene>
    <name evidence="20" type="ORF">C666_07980</name>
</gene>
<evidence type="ECO:0000256" key="9">
    <source>
        <dbReference type="ARBA" id="ARBA00023065"/>
    </source>
</evidence>
<keyword evidence="8" id="KW-0408">Iron</keyword>
<dbReference type="InterPro" id="IPR039426">
    <property type="entry name" value="TonB-dep_rcpt-like"/>
</dbReference>
<keyword evidence="5" id="KW-0410">Iron transport</keyword>
<dbReference type="Pfam" id="PF00593">
    <property type="entry name" value="TonB_dep_Rec_b-barrel"/>
    <property type="match status" value="1"/>
</dbReference>
<name>N6YB66_THAL4</name>
<evidence type="ECO:0000256" key="4">
    <source>
        <dbReference type="ARBA" id="ARBA00022452"/>
    </source>
</evidence>
<feature type="region of interest" description="Disordered" evidence="17">
    <location>
        <begin position="141"/>
        <end position="161"/>
    </location>
</feature>
<keyword evidence="13 14" id="KW-0998">Cell outer membrane</keyword>
<feature type="compositionally biased region" description="Polar residues" evidence="17">
    <location>
        <begin position="142"/>
        <end position="154"/>
    </location>
</feature>
<evidence type="ECO:0000256" key="16">
    <source>
        <dbReference type="RuleBase" id="RU003357"/>
    </source>
</evidence>
<evidence type="ECO:0000256" key="5">
    <source>
        <dbReference type="ARBA" id="ARBA00022496"/>
    </source>
</evidence>
<dbReference type="NCBIfam" id="TIGR01783">
    <property type="entry name" value="TonB-siderophor"/>
    <property type="match status" value="1"/>
</dbReference>
<evidence type="ECO:0000256" key="1">
    <source>
        <dbReference type="ARBA" id="ARBA00004571"/>
    </source>
</evidence>
<keyword evidence="3 14" id="KW-0813">Transport</keyword>
<dbReference type="GO" id="GO:0038023">
    <property type="term" value="F:signaling receptor activity"/>
    <property type="evidence" value="ECO:0007669"/>
    <property type="project" value="InterPro"/>
</dbReference>
<dbReference type="InterPro" id="IPR036942">
    <property type="entry name" value="Beta-barrel_TonB_sf"/>
</dbReference>
<dbReference type="PROSITE" id="PS52016">
    <property type="entry name" value="TONB_DEPENDENT_REC_3"/>
    <property type="match status" value="1"/>
</dbReference>
<feature type="domain" description="Secretin/TonB short N-terminal" evidence="19">
    <location>
        <begin position="76"/>
        <end position="127"/>
    </location>
</feature>
<evidence type="ECO:0000256" key="14">
    <source>
        <dbReference type="PROSITE-ProRule" id="PRU01360"/>
    </source>
</evidence>
<evidence type="ECO:0000256" key="15">
    <source>
        <dbReference type="PROSITE-ProRule" id="PRU10144"/>
    </source>
</evidence>
<keyword evidence="21" id="KW-1185">Reference proteome</keyword>
<evidence type="ECO:0000256" key="7">
    <source>
        <dbReference type="ARBA" id="ARBA00022729"/>
    </source>
</evidence>
<keyword evidence="10 16" id="KW-0798">TonB box</keyword>
<evidence type="ECO:0000256" key="13">
    <source>
        <dbReference type="ARBA" id="ARBA00023237"/>
    </source>
</evidence>
<keyword evidence="7 18" id="KW-0732">Signal</keyword>
<protein>
    <submittedName>
        <fullName evidence="20">OMR family iron-siderophore receptor</fullName>
    </submittedName>
</protein>
<dbReference type="InterPro" id="IPR010917">
    <property type="entry name" value="TonB_rcpt_CS"/>
</dbReference>
<dbReference type="InterPro" id="IPR037066">
    <property type="entry name" value="Plug_dom_sf"/>
</dbReference>
<comment type="similarity">
    <text evidence="2 14 16">Belongs to the TonB-dependent receptor family.</text>
</comment>
<dbReference type="Proteomes" id="UP000013232">
    <property type="component" value="Unassembled WGS sequence"/>
</dbReference>
<evidence type="ECO:0000256" key="2">
    <source>
        <dbReference type="ARBA" id="ARBA00009810"/>
    </source>
</evidence>
<feature type="chain" id="PRO_5004127949" evidence="18">
    <location>
        <begin position="46"/>
        <end position="848"/>
    </location>
</feature>
<proteinExistence type="inferred from homology"/>
<evidence type="ECO:0000313" key="21">
    <source>
        <dbReference type="Proteomes" id="UP000013232"/>
    </source>
</evidence>
<evidence type="ECO:0000313" key="20">
    <source>
        <dbReference type="EMBL" id="ENO88750.1"/>
    </source>
</evidence>
<reference evidence="20 21" key="1">
    <citation type="submission" date="2012-09" db="EMBL/GenBank/DDBJ databases">
        <title>Draft Genome Sequences of 6 Strains from Genus Thauera.</title>
        <authorList>
            <person name="Liu B."/>
            <person name="Shapleigh J.P."/>
            <person name="Frostegard A.H."/>
        </authorList>
    </citation>
    <scope>NUCLEOTIDE SEQUENCE [LARGE SCALE GENOMIC DNA]</scope>
    <source>
        <strain evidence="21">47Lol / DSM 12138</strain>
    </source>
</reference>
<comment type="subcellular location">
    <subcellularLocation>
        <location evidence="1 14">Cell outer membrane</location>
        <topology evidence="1 14">Multi-pass membrane protein</topology>
    </subcellularLocation>
</comment>
<dbReference type="InterPro" id="IPR010105">
    <property type="entry name" value="TonB_sidphr_rcpt"/>
</dbReference>
<dbReference type="GO" id="GO:0015891">
    <property type="term" value="P:siderophore transport"/>
    <property type="evidence" value="ECO:0007669"/>
    <property type="project" value="InterPro"/>
</dbReference>
<dbReference type="Gene3D" id="2.40.170.20">
    <property type="entry name" value="TonB-dependent receptor, beta-barrel domain"/>
    <property type="match status" value="1"/>
</dbReference>
<feature type="signal peptide" evidence="18">
    <location>
        <begin position="1"/>
        <end position="45"/>
    </location>
</feature>
<evidence type="ECO:0000256" key="18">
    <source>
        <dbReference type="SAM" id="SignalP"/>
    </source>
</evidence>
<evidence type="ECO:0000256" key="12">
    <source>
        <dbReference type="ARBA" id="ARBA00023170"/>
    </source>
</evidence>
<evidence type="ECO:0000259" key="19">
    <source>
        <dbReference type="SMART" id="SM00965"/>
    </source>
</evidence>
<dbReference type="EMBL" id="AMXE01000022">
    <property type="protein sequence ID" value="ENO88750.1"/>
    <property type="molecule type" value="Genomic_DNA"/>
</dbReference>
<dbReference type="AlphaFoldDB" id="N6YB66"/>
<keyword evidence="12 20" id="KW-0675">Receptor</keyword>
<keyword evidence="4 14" id="KW-1134">Transmembrane beta strand</keyword>
<comment type="caution">
    <text evidence="20">The sequence shown here is derived from an EMBL/GenBank/DDBJ whole genome shotgun (WGS) entry which is preliminary data.</text>
</comment>
<dbReference type="SMART" id="SM00965">
    <property type="entry name" value="STN"/>
    <property type="match status" value="1"/>
</dbReference>
<keyword evidence="11 14" id="KW-0472">Membrane</keyword>
<feature type="short sequence motif" description="TonB C-terminal box" evidence="15">
    <location>
        <begin position="831"/>
        <end position="848"/>
    </location>
</feature>
<dbReference type="RefSeq" id="WP_004336468.1">
    <property type="nucleotide sequence ID" value="NZ_AMXE01000022.1"/>
</dbReference>
<dbReference type="STRING" id="1123367.GCA_000621305_00729"/>
<sequence length="848" mass="92490">MQSARETRARQTAPLHRTACAAAVHTALITLCLAALPSATPPAYAADSAPAQLQSYAIPAGPLDAALAHFGHASGVLLSYPPALAAGRHSPGVSGEHSAPAALARLLAGTGLEAVPQSNGGYTLRAASRPTSGEATLAPMTVTATTERSASTEGSGRYGSNVGTTALPFNATLRDTPQSISIISSQMIEDRKIDRLFDVIQQATGLAVNRYESNRGSLFARGFNINNYLIDGAPTGINEQWSAGEVFSNTAIYDRVEILRGSDGLMTGVGNPSAIINMVRKRADSRVFKGSISAEVGSWSQRGLTADISTPLNESGSTRVRVVADHDAGNSYVDRLKNREQIFYATIEQDIGDRSLLSAGISRQENDTKSPTWGGVPGWIASNANDAVQSDWSRSMTTAPHWSYWDSDYTNWFARGEHDFGNGWRVKAGYTRGDRSSEAKIANFYQYGSLHPVLGTSFIHQELFPGFSYSLPMSGYAGLYYVDNTKEDVNIQVEGEFQLFGREHQLAFGYDDSRERLKTIGNPGNTGSAVFPAPSLYTWDGHGYEPAYTYPVGSGGIYINQKVVQKAWFVAGRFSLAEPLKLILGTRVIDYSVIDYKDRNNDFTSDNETIPYAGVVFDLTRNLSAYASYTTIFEPQSKRDASNKQLAPIEGNTREIGLKGAFFDNRLNASLSVFEMRQENVARASGRIPGMTPPQTAYAEVDGVVSEGFEVEIAGEIRPGWNASVGYAKFRAEDASGTELNSLMPRQQFNAFTSYRLPGAWNGLTVGGGVRWQSRTYADALFLPGKKLEQKAYSVVDLMARYEIDKQLSLQLNIDNVLDEKYFSPPESGLEVFWQEPRNARLSLKYQF</sequence>
<evidence type="ECO:0000256" key="17">
    <source>
        <dbReference type="SAM" id="MobiDB-lite"/>
    </source>
</evidence>
<dbReference type="Pfam" id="PF07715">
    <property type="entry name" value="Plug"/>
    <property type="match status" value="1"/>
</dbReference>
<dbReference type="Pfam" id="PF07660">
    <property type="entry name" value="STN"/>
    <property type="match status" value="1"/>
</dbReference>
<dbReference type="GO" id="GO:0015344">
    <property type="term" value="F:siderophore uptake transmembrane transporter activity"/>
    <property type="evidence" value="ECO:0007669"/>
    <property type="project" value="TreeGrafter"/>
</dbReference>
<dbReference type="PANTHER" id="PTHR32552">
    <property type="entry name" value="FERRICHROME IRON RECEPTOR-RELATED"/>
    <property type="match status" value="1"/>
</dbReference>